<evidence type="ECO:0000313" key="3">
    <source>
        <dbReference type="Proteomes" id="UP000320582"/>
    </source>
</evidence>
<keyword evidence="3" id="KW-1185">Reference proteome</keyword>
<gene>
    <name evidence="2" type="ORF">BD293_2426</name>
</gene>
<name>A0A543KFH4_9RHOB</name>
<dbReference type="RefSeq" id="WP_142081980.1">
    <property type="nucleotide sequence ID" value="NZ_VFPT01000001.1"/>
</dbReference>
<dbReference type="EMBL" id="VFPT01000001">
    <property type="protein sequence ID" value="TQM93777.1"/>
    <property type="molecule type" value="Genomic_DNA"/>
</dbReference>
<reference evidence="2 3" key="1">
    <citation type="submission" date="2019-06" db="EMBL/GenBank/DDBJ databases">
        <title>Genomic Encyclopedia of Archaeal and Bacterial Type Strains, Phase II (KMG-II): from individual species to whole genera.</title>
        <authorList>
            <person name="Goeker M."/>
        </authorList>
    </citation>
    <scope>NUCLEOTIDE SEQUENCE [LARGE SCALE GENOMIC DNA]</scope>
    <source>
        <strain evidence="2 3">DSM 18423</strain>
    </source>
</reference>
<feature type="region of interest" description="Disordered" evidence="1">
    <location>
        <begin position="177"/>
        <end position="201"/>
    </location>
</feature>
<evidence type="ECO:0000313" key="2">
    <source>
        <dbReference type="EMBL" id="TQM93777.1"/>
    </source>
</evidence>
<evidence type="ECO:0000256" key="1">
    <source>
        <dbReference type="SAM" id="MobiDB-lite"/>
    </source>
</evidence>
<dbReference type="Proteomes" id="UP000320582">
    <property type="component" value="Unassembled WGS sequence"/>
</dbReference>
<dbReference type="AlphaFoldDB" id="A0A543KFH4"/>
<organism evidence="2 3">
    <name type="scientific">Roseinatronobacter monicus</name>
    <dbReference type="NCBI Taxonomy" id="393481"/>
    <lineage>
        <taxon>Bacteria</taxon>
        <taxon>Pseudomonadati</taxon>
        <taxon>Pseudomonadota</taxon>
        <taxon>Alphaproteobacteria</taxon>
        <taxon>Rhodobacterales</taxon>
        <taxon>Paracoccaceae</taxon>
        <taxon>Roseinatronobacter</taxon>
    </lineage>
</organism>
<accession>A0A543KFH4</accession>
<protein>
    <submittedName>
        <fullName evidence="2">Uncharacterized protein</fullName>
    </submittedName>
</protein>
<proteinExistence type="predicted"/>
<comment type="caution">
    <text evidence="2">The sequence shown here is derived from an EMBL/GenBank/DDBJ whole genome shotgun (WGS) entry which is preliminary data.</text>
</comment>
<sequence length="201" mass="23286">MKSLFKWFSNEPKPFTIIEPTYEWEGNKGRSPSGQFNLHMFDKVISETFLTFERHEAYPLRTLRFAAYSFMLDQPISYVKSKEGFNFWFENKSSLPDAQLKSELSSKNLSENAFKDMNEWLPMYAVGKVRSEVASVPFSGGVIDVNEKKRRAKRFLRTFGQLFLSDASSTMWAEVDGDQPNSTLHQDPNLCHPLRPIPRNL</sequence>